<name>A0AAV9J9V5_9PEZI</name>
<reference evidence="2 3" key="1">
    <citation type="submission" date="2021-11" db="EMBL/GenBank/DDBJ databases">
        <title>Black yeast isolated from Biological Soil Crust.</title>
        <authorList>
            <person name="Kurbessoian T."/>
        </authorList>
    </citation>
    <scope>NUCLEOTIDE SEQUENCE [LARGE SCALE GENOMIC DNA]</scope>
    <source>
        <strain evidence="2 3">CCFEE 5522</strain>
    </source>
</reference>
<keyword evidence="1" id="KW-0677">Repeat</keyword>
<proteinExistence type="predicted"/>
<evidence type="ECO:0000313" key="2">
    <source>
        <dbReference type="EMBL" id="KAK4541671.1"/>
    </source>
</evidence>
<dbReference type="AlphaFoldDB" id="A0AAV9J9V5"/>
<protein>
    <submittedName>
        <fullName evidence="2">Uncharacterized protein</fullName>
    </submittedName>
</protein>
<dbReference type="Proteomes" id="UP001324427">
    <property type="component" value="Unassembled WGS sequence"/>
</dbReference>
<dbReference type="SUPFAM" id="SSF50965">
    <property type="entry name" value="Galactose oxidase, central domain"/>
    <property type="match status" value="1"/>
</dbReference>
<dbReference type="InterPro" id="IPR011043">
    <property type="entry name" value="Gal_Oxase/kelch_b-propeller"/>
</dbReference>
<dbReference type="PANTHER" id="PTHR47435:SF4">
    <property type="entry name" value="KELCH REPEAT PROTEIN (AFU_ORTHOLOGUE AFUA_5G12780)"/>
    <property type="match status" value="1"/>
</dbReference>
<dbReference type="EMBL" id="JAVFHQ010000050">
    <property type="protein sequence ID" value="KAK4541671.1"/>
    <property type="molecule type" value="Genomic_DNA"/>
</dbReference>
<dbReference type="PANTHER" id="PTHR47435">
    <property type="entry name" value="KELCH REPEAT PROTEIN (AFU_ORTHOLOGUE AFUA_5G12780)"/>
    <property type="match status" value="1"/>
</dbReference>
<comment type="caution">
    <text evidence="2">The sequence shown here is derived from an EMBL/GenBank/DDBJ whole genome shotgun (WGS) entry which is preliminary data.</text>
</comment>
<organism evidence="2 3">
    <name type="scientific">Oleoguttula mirabilis</name>
    <dbReference type="NCBI Taxonomy" id="1507867"/>
    <lineage>
        <taxon>Eukaryota</taxon>
        <taxon>Fungi</taxon>
        <taxon>Dikarya</taxon>
        <taxon>Ascomycota</taxon>
        <taxon>Pezizomycotina</taxon>
        <taxon>Dothideomycetes</taxon>
        <taxon>Dothideomycetidae</taxon>
        <taxon>Mycosphaerellales</taxon>
        <taxon>Teratosphaeriaceae</taxon>
        <taxon>Oleoguttula</taxon>
    </lineage>
</organism>
<evidence type="ECO:0000313" key="3">
    <source>
        <dbReference type="Proteomes" id="UP001324427"/>
    </source>
</evidence>
<accession>A0AAV9J9V5</accession>
<keyword evidence="3" id="KW-1185">Reference proteome</keyword>
<gene>
    <name evidence="2" type="ORF">LTR36_007815</name>
</gene>
<evidence type="ECO:0000256" key="1">
    <source>
        <dbReference type="ARBA" id="ARBA00022737"/>
    </source>
</evidence>
<sequence>MNQQRALSTPSYMSTTVFGRMAYQGSAVIGDFLYLDGGEMKWLSDDGIRHNDILNDTLSIPLSTSWTNSTVPFAATNRGVYPEQPSLNFENLWPSNDSSNFYVFGGELSGYNVMNPLQPVQPSLWQFTADGSGGGSWSTASAVDNTHQSLNQPSHALATSGNGVGYALGGMVTCGTYADPAGSCGVVFTPVPGLVVFNMSTNSWSNISASGDSGYSTYGTAFLGSAQFAPSFGSQGVVLFVGGQTSDRESAAITSPKRPFSQIGIFDPSSQTFHTQTTSGDTPAYREHFCSVGAQGDNGTYEIFIYGGVADDWYVATPSNATANGMD</sequence>